<keyword evidence="1" id="KW-1185">Reference proteome</keyword>
<name>A0A914NC62_MELIC</name>
<evidence type="ECO:0000313" key="1">
    <source>
        <dbReference type="Proteomes" id="UP000887563"/>
    </source>
</evidence>
<proteinExistence type="predicted"/>
<organism evidence="1 2">
    <name type="scientific">Meloidogyne incognita</name>
    <name type="common">Southern root-knot nematode worm</name>
    <name type="synonym">Oxyuris incognita</name>
    <dbReference type="NCBI Taxonomy" id="6306"/>
    <lineage>
        <taxon>Eukaryota</taxon>
        <taxon>Metazoa</taxon>
        <taxon>Ecdysozoa</taxon>
        <taxon>Nematoda</taxon>
        <taxon>Chromadorea</taxon>
        <taxon>Rhabditida</taxon>
        <taxon>Tylenchina</taxon>
        <taxon>Tylenchomorpha</taxon>
        <taxon>Tylenchoidea</taxon>
        <taxon>Meloidogynidae</taxon>
        <taxon>Meloidogyninae</taxon>
        <taxon>Meloidogyne</taxon>
        <taxon>Meloidogyne incognita group</taxon>
    </lineage>
</organism>
<dbReference type="AlphaFoldDB" id="A0A914NC62"/>
<dbReference type="Proteomes" id="UP000887563">
    <property type="component" value="Unplaced"/>
</dbReference>
<reference evidence="2" key="1">
    <citation type="submission" date="2022-11" db="UniProtKB">
        <authorList>
            <consortium name="WormBaseParasite"/>
        </authorList>
    </citation>
    <scope>IDENTIFICATION</scope>
</reference>
<dbReference type="WBParaSite" id="Minc3s04841g37115">
    <property type="protein sequence ID" value="Minc3s04841g37115"/>
    <property type="gene ID" value="Minc3s04841g37115"/>
</dbReference>
<accession>A0A914NC62</accession>
<protein>
    <submittedName>
        <fullName evidence="2">Candidate secreted effector</fullName>
    </submittedName>
</protein>
<evidence type="ECO:0000313" key="2">
    <source>
        <dbReference type="WBParaSite" id="Minc3s04841g37115"/>
    </source>
</evidence>
<sequence>MLCCIKIQIIIPNLTKKVSLMGDFVHLQRNPEFRSKTDLQNEFQFNPVNRRHSVQITCGTQEEKPPIHQRTFSAQLNTQTNNHRRQRSEALMKTNSNNFEERRQKQQRRVSEPFIFLPNNFGNNGNERKRRLPIKCQSFDCSFSTEQQLDTTNNLPSNSDNISYSLEGRLTPSSLSKSATFSKLFSQQLPIEEVEEYETDMDGQRRQSTARRPQIEQMHYGTIIRL</sequence>